<comment type="similarity">
    <text evidence="10 12">Belongs to the TonB-dependent receptor family.</text>
</comment>
<dbReference type="RefSeq" id="WP_189577061.1">
    <property type="nucleotide sequence ID" value="NZ_BMXU01000003.1"/>
</dbReference>
<evidence type="ECO:0000259" key="14">
    <source>
        <dbReference type="Pfam" id="PF00593"/>
    </source>
</evidence>
<dbReference type="InterPro" id="IPR036942">
    <property type="entry name" value="Beta-barrel_TonB_sf"/>
</dbReference>
<evidence type="ECO:0000256" key="11">
    <source>
        <dbReference type="PROSITE-ProRule" id="PRU10143"/>
    </source>
</evidence>
<dbReference type="EMBL" id="JBHRVA010000001">
    <property type="protein sequence ID" value="MFC3301217.1"/>
    <property type="molecule type" value="Genomic_DNA"/>
</dbReference>
<dbReference type="PROSITE" id="PS52016">
    <property type="entry name" value="TONB_DEPENDENT_REC_3"/>
    <property type="match status" value="1"/>
</dbReference>
<evidence type="ECO:0000256" key="3">
    <source>
        <dbReference type="ARBA" id="ARBA00022452"/>
    </source>
</evidence>
<dbReference type="CDD" id="cd01347">
    <property type="entry name" value="ligand_gated_channel"/>
    <property type="match status" value="1"/>
</dbReference>
<keyword evidence="5 13" id="KW-0732">Signal</keyword>
<dbReference type="Pfam" id="PF07715">
    <property type="entry name" value="Plug"/>
    <property type="match status" value="1"/>
</dbReference>
<dbReference type="InterPro" id="IPR039426">
    <property type="entry name" value="TonB-dep_rcpt-like"/>
</dbReference>
<gene>
    <name evidence="16" type="ORF">ACFONP_00545</name>
</gene>
<keyword evidence="17" id="KW-1185">Reference proteome</keyword>
<dbReference type="InterPro" id="IPR037066">
    <property type="entry name" value="Plug_dom_sf"/>
</dbReference>
<keyword evidence="4 10" id="KW-0812">Transmembrane</keyword>
<dbReference type="PANTHER" id="PTHR30069:SF53">
    <property type="entry name" value="COLICIN I RECEPTOR-RELATED"/>
    <property type="match status" value="1"/>
</dbReference>
<dbReference type="SUPFAM" id="SSF56935">
    <property type="entry name" value="Porins"/>
    <property type="match status" value="1"/>
</dbReference>
<keyword evidence="3 10" id="KW-1134">Transmembrane beta strand</keyword>
<dbReference type="InterPro" id="IPR012910">
    <property type="entry name" value="Plug_dom"/>
</dbReference>
<evidence type="ECO:0000313" key="16">
    <source>
        <dbReference type="EMBL" id="MFC3301217.1"/>
    </source>
</evidence>
<keyword evidence="2 10" id="KW-0813">Transport</keyword>
<evidence type="ECO:0000256" key="2">
    <source>
        <dbReference type="ARBA" id="ARBA00022448"/>
    </source>
</evidence>
<dbReference type="Gene3D" id="2.40.170.20">
    <property type="entry name" value="TonB-dependent receptor, beta-barrel domain"/>
    <property type="match status" value="1"/>
</dbReference>
<proteinExistence type="inferred from homology"/>
<feature type="domain" description="TonB-dependent receptor-like beta-barrel" evidence="14">
    <location>
        <begin position="178"/>
        <end position="583"/>
    </location>
</feature>
<evidence type="ECO:0000256" key="5">
    <source>
        <dbReference type="ARBA" id="ARBA00022729"/>
    </source>
</evidence>
<keyword evidence="6" id="KW-0406">Ion transport</keyword>
<evidence type="ECO:0000256" key="8">
    <source>
        <dbReference type="ARBA" id="ARBA00023136"/>
    </source>
</evidence>
<evidence type="ECO:0000259" key="15">
    <source>
        <dbReference type="Pfam" id="PF07715"/>
    </source>
</evidence>
<accession>A0ABV7M8X2</accession>
<feature type="domain" description="TonB-dependent receptor plug" evidence="15">
    <location>
        <begin position="42"/>
        <end position="149"/>
    </location>
</feature>
<evidence type="ECO:0000256" key="13">
    <source>
        <dbReference type="SAM" id="SignalP"/>
    </source>
</evidence>
<sequence length="609" mass="64942">MKRKLLLAVSLSLLSTPAFAHDAGQDPDTIVVYGSRLDQTLAEAGTAVTILTREDLERQGYAFAIDALASAPGVTLNQSGGLGGAATIRIRGAASDQTLVLIDGVPVGDTSAPGGGFDFARLDTDQTERIEILRGPQSTLWGSEAIGGVVSITTRSPEPGAGVLSQGAVFAEVGSFDSYRGGVRGTLGNQQHNLRIGITSVVSDGFSKADEDAGNTEDDGFRSTSASLRHRSDFGAALLDTGLYVQTAETEFDSFDFLAPGFVADGDERSETDELTGHVALSTPEDKIVSHRLFAGYSQIDRSNFTGEVPAFDARGERNILRYQLTADAPDWPVAVTLGAERDGREANDEETSIASGFALAALKPTAGLTLTGGVRIDDHEQFGSETTGRIAVSWQAHPALTLRGNWGQGFKAPSLFQQTFFCCGATAVPVGLMPERSEGFDIGALYFREGFNLEIGYFELDTDDLIDFSFALGGYDNIARAETRGIETAWSVSLPRKLVARGSYTWLEAEDGAGNALARLPEHSGDASLSYEGETFRATFILRHNGEETDSFGTVDAWTRLDASLSYDVSEKAEIYLRAENLTDTDYQQVFGYGTAGASATVGIRLSQ</sequence>
<evidence type="ECO:0000256" key="12">
    <source>
        <dbReference type="RuleBase" id="RU003357"/>
    </source>
</evidence>
<evidence type="ECO:0000256" key="10">
    <source>
        <dbReference type="PROSITE-ProRule" id="PRU01360"/>
    </source>
</evidence>
<name>A0ABV7M8X2_9PROT</name>
<evidence type="ECO:0000313" key="17">
    <source>
        <dbReference type="Proteomes" id="UP001595607"/>
    </source>
</evidence>
<feature type="chain" id="PRO_5047538839" evidence="13">
    <location>
        <begin position="21"/>
        <end position="609"/>
    </location>
</feature>
<evidence type="ECO:0000256" key="9">
    <source>
        <dbReference type="ARBA" id="ARBA00023237"/>
    </source>
</evidence>
<dbReference type="InterPro" id="IPR010916">
    <property type="entry name" value="TonB_box_CS"/>
</dbReference>
<evidence type="ECO:0000256" key="1">
    <source>
        <dbReference type="ARBA" id="ARBA00004571"/>
    </source>
</evidence>
<feature type="short sequence motif" description="TonB box" evidence="11">
    <location>
        <begin position="29"/>
        <end position="35"/>
    </location>
</feature>
<keyword evidence="8 10" id="KW-0472">Membrane</keyword>
<comment type="subcellular location">
    <subcellularLocation>
        <location evidence="1 10">Cell outer membrane</location>
        <topology evidence="1 10">Multi-pass membrane protein</topology>
    </subcellularLocation>
</comment>
<keyword evidence="9 10" id="KW-0998">Cell outer membrane</keyword>
<dbReference type="PANTHER" id="PTHR30069">
    <property type="entry name" value="TONB-DEPENDENT OUTER MEMBRANE RECEPTOR"/>
    <property type="match status" value="1"/>
</dbReference>
<evidence type="ECO:0000256" key="4">
    <source>
        <dbReference type="ARBA" id="ARBA00022692"/>
    </source>
</evidence>
<dbReference type="Gene3D" id="2.170.130.10">
    <property type="entry name" value="TonB-dependent receptor, plug domain"/>
    <property type="match status" value="1"/>
</dbReference>
<evidence type="ECO:0000256" key="6">
    <source>
        <dbReference type="ARBA" id="ARBA00023065"/>
    </source>
</evidence>
<reference evidence="17" key="1">
    <citation type="journal article" date="2019" name="Int. J. Syst. Evol. Microbiol.">
        <title>The Global Catalogue of Microorganisms (GCM) 10K type strain sequencing project: providing services to taxonomists for standard genome sequencing and annotation.</title>
        <authorList>
            <consortium name="The Broad Institute Genomics Platform"/>
            <consortium name="The Broad Institute Genome Sequencing Center for Infectious Disease"/>
            <person name="Wu L."/>
            <person name="Ma J."/>
        </authorList>
    </citation>
    <scope>NUCLEOTIDE SEQUENCE [LARGE SCALE GENOMIC DNA]</scope>
    <source>
        <strain evidence="17">KCTC 22245</strain>
    </source>
</reference>
<protein>
    <submittedName>
        <fullName evidence="16">TonB-dependent receptor plug domain-containing protein</fullName>
    </submittedName>
</protein>
<evidence type="ECO:0000256" key="7">
    <source>
        <dbReference type="ARBA" id="ARBA00023077"/>
    </source>
</evidence>
<dbReference type="PROSITE" id="PS00430">
    <property type="entry name" value="TONB_DEPENDENT_REC_1"/>
    <property type="match status" value="1"/>
</dbReference>
<organism evidence="16 17">
    <name type="scientific">Parvularcula lutaonensis</name>
    <dbReference type="NCBI Taxonomy" id="491923"/>
    <lineage>
        <taxon>Bacteria</taxon>
        <taxon>Pseudomonadati</taxon>
        <taxon>Pseudomonadota</taxon>
        <taxon>Alphaproteobacteria</taxon>
        <taxon>Parvularculales</taxon>
        <taxon>Parvularculaceae</taxon>
        <taxon>Parvularcula</taxon>
    </lineage>
</organism>
<dbReference type="InterPro" id="IPR000531">
    <property type="entry name" value="Beta-barrel_TonB"/>
</dbReference>
<keyword evidence="16" id="KW-0675">Receptor</keyword>
<feature type="signal peptide" evidence="13">
    <location>
        <begin position="1"/>
        <end position="20"/>
    </location>
</feature>
<comment type="caution">
    <text evidence="16">The sequence shown here is derived from an EMBL/GenBank/DDBJ whole genome shotgun (WGS) entry which is preliminary data.</text>
</comment>
<dbReference type="Proteomes" id="UP001595607">
    <property type="component" value="Unassembled WGS sequence"/>
</dbReference>
<dbReference type="Pfam" id="PF00593">
    <property type="entry name" value="TonB_dep_Rec_b-barrel"/>
    <property type="match status" value="1"/>
</dbReference>
<keyword evidence="7 11" id="KW-0798">TonB box</keyword>